<dbReference type="GO" id="GO:0030425">
    <property type="term" value="C:dendrite"/>
    <property type="evidence" value="ECO:0007669"/>
    <property type="project" value="TreeGrafter"/>
</dbReference>
<evidence type="ECO:0000313" key="10">
    <source>
        <dbReference type="RefSeq" id="XP_024937516.1"/>
    </source>
</evidence>
<feature type="transmembrane region" description="Helical" evidence="8">
    <location>
        <begin position="62"/>
        <end position="84"/>
    </location>
</feature>
<sequence length="235" mass="26990">MSKMGNHIMDFISTVLCVYSGILSIRHRKAPERFIARIQIIDDTLEKFGVAKNYHALYISHLYRILQMFIVVESVNAINIIALLKNDTSSQIFTLALIIHHLTLMIYISDMVTNTTIKYIGKKFQQLNDILEGYANKELCVTEAERGQARRTDDVIYRLGDTSRDHMIRKEVKDFFLQITQHPVVFSAYGSFDLDYTLIRKMIGTVTTYLVIFIQVDDIRPTDSAISVKSLNTSL</sequence>
<accession>A0AAJ7RBR6</accession>
<keyword evidence="6" id="KW-0675">Receptor</keyword>
<feature type="transmembrane region" description="Helical" evidence="8">
    <location>
        <begin position="90"/>
        <end position="108"/>
    </location>
</feature>
<keyword evidence="4 8" id="KW-1133">Transmembrane helix</keyword>
<evidence type="ECO:0000256" key="5">
    <source>
        <dbReference type="ARBA" id="ARBA00023136"/>
    </source>
</evidence>
<dbReference type="KEGG" id="ccin:112493889"/>
<evidence type="ECO:0000256" key="2">
    <source>
        <dbReference type="ARBA" id="ARBA00022475"/>
    </source>
</evidence>
<dbReference type="GeneID" id="112493889"/>
<dbReference type="Proteomes" id="UP000694920">
    <property type="component" value="Unplaced"/>
</dbReference>
<dbReference type="GO" id="GO:0008049">
    <property type="term" value="P:male courtship behavior"/>
    <property type="evidence" value="ECO:0007669"/>
    <property type="project" value="TreeGrafter"/>
</dbReference>
<gene>
    <name evidence="10" type="primary">LOC112493889</name>
</gene>
<protein>
    <submittedName>
        <fullName evidence="10">Uncharacterized protein LOC112493889</fullName>
    </submittedName>
</protein>
<dbReference type="PANTHER" id="PTHR21143:SF104">
    <property type="entry name" value="GUSTATORY RECEPTOR 8A-RELATED"/>
    <property type="match status" value="1"/>
</dbReference>
<evidence type="ECO:0000256" key="4">
    <source>
        <dbReference type="ARBA" id="ARBA00022989"/>
    </source>
</evidence>
<dbReference type="InterPro" id="IPR013604">
    <property type="entry name" value="7TM_chemorcpt"/>
</dbReference>
<keyword evidence="5 8" id="KW-0472">Membrane</keyword>
<organism evidence="9 10">
    <name type="scientific">Cephus cinctus</name>
    <name type="common">Wheat stem sawfly</name>
    <dbReference type="NCBI Taxonomy" id="211228"/>
    <lineage>
        <taxon>Eukaryota</taxon>
        <taxon>Metazoa</taxon>
        <taxon>Ecdysozoa</taxon>
        <taxon>Arthropoda</taxon>
        <taxon>Hexapoda</taxon>
        <taxon>Insecta</taxon>
        <taxon>Pterygota</taxon>
        <taxon>Neoptera</taxon>
        <taxon>Endopterygota</taxon>
        <taxon>Hymenoptera</taxon>
        <taxon>Cephoidea</taxon>
        <taxon>Cephidae</taxon>
        <taxon>Cephus</taxon>
    </lineage>
</organism>
<dbReference type="PANTHER" id="PTHR21143">
    <property type="entry name" value="INVERTEBRATE GUSTATORY RECEPTOR"/>
    <property type="match status" value="1"/>
</dbReference>
<dbReference type="GO" id="GO:0050909">
    <property type="term" value="P:sensory perception of taste"/>
    <property type="evidence" value="ECO:0007669"/>
    <property type="project" value="InterPro"/>
</dbReference>
<dbReference type="GO" id="GO:0007165">
    <property type="term" value="P:signal transduction"/>
    <property type="evidence" value="ECO:0007669"/>
    <property type="project" value="UniProtKB-KW"/>
</dbReference>
<dbReference type="AlphaFoldDB" id="A0AAJ7RBR6"/>
<proteinExistence type="predicted"/>
<keyword evidence="9" id="KW-1185">Reference proteome</keyword>
<dbReference type="GO" id="GO:0005886">
    <property type="term" value="C:plasma membrane"/>
    <property type="evidence" value="ECO:0007669"/>
    <property type="project" value="UniProtKB-SubCell"/>
</dbReference>
<evidence type="ECO:0000256" key="6">
    <source>
        <dbReference type="ARBA" id="ARBA00023170"/>
    </source>
</evidence>
<evidence type="ECO:0000256" key="3">
    <source>
        <dbReference type="ARBA" id="ARBA00022692"/>
    </source>
</evidence>
<keyword evidence="2" id="KW-1003">Cell membrane</keyword>
<dbReference type="GO" id="GO:0007635">
    <property type="term" value="P:chemosensory behavior"/>
    <property type="evidence" value="ECO:0007669"/>
    <property type="project" value="TreeGrafter"/>
</dbReference>
<evidence type="ECO:0000256" key="7">
    <source>
        <dbReference type="ARBA" id="ARBA00023224"/>
    </source>
</evidence>
<dbReference type="Pfam" id="PF08395">
    <property type="entry name" value="7tm_7"/>
    <property type="match status" value="1"/>
</dbReference>
<keyword evidence="7" id="KW-0807">Transducer</keyword>
<evidence type="ECO:0000256" key="8">
    <source>
        <dbReference type="SAM" id="Phobius"/>
    </source>
</evidence>
<dbReference type="GO" id="GO:0043025">
    <property type="term" value="C:neuronal cell body"/>
    <property type="evidence" value="ECO:0007669"/>
    <property type="project" value="TreeGrafter"/>
</dbReference>
<reference evidence="10" key="1">
    <citation type="submission" date="2025-08" db="UniProtKB">
        <authorList>
            <consortium name="RefSeq"/>
        </authorList>
    </citation>
    <scope>IDENTIFICATION</scope>
</reference>
<comment type="subcellular location">
    <subcellularLocation>
        <location evidence="1">Cell membrane</location>
        <topology evidence="1">Multi-pass membrane protein</topology>
    </subcellularLocation>
</comment>
<dbReference type="GO" id="GO:0030424">
    <property type="term" value="C:axon"/>
    <property type="evidence" value="ECO:0007669"/>
    <property type="project" value="TreeGrafter"/>
</dbReference>
<evidence type="ECO:0000256" key="1">
    <source>
        <dbReference type="ARBA" id="ARBA00004651"/>
    </source>
</evidence>
<dbReference type="RefSeq" id="XP_024937516.1">
    <property type="nucleotide sequence ID" value="XM_025081748.1"/>
</dbReference>
<name>A0AAJ7RBR6_CEPCN</name>
<evidence type="ECO:0000313" key="9">
    <source>
        <dbReference type="Proteomes" id="UP000694920"/>
    </source>
</evidence>
<keyword evidence="3 8" id="KW-0812">Transmembrane</keyword>